<dbReference type="AlphaFoldDB" id="W0DIF0"/>
<evidence type="ECO:0000256" key="1">
    <source>
        <dbReference type="ARBA" id="ARBA00004236"/>
    </source>
</evidence>
<dbReference type="KEGG" id="tti:THITH_00715"/>
<dbReference type="GO" id="GO:0005506">
    <property type="term" value="F:iron ion binding"/>
    <property type="evidence" value="ECO:0007669"/>
    <property type="project" value="InterPro"/>
</dbReference>
<evidence type="ECO:0000256" key="7">
    <source>
        <dbReference type="ARBA" id="ARBA00023004"/>
    </source>
</evidence>
<organism evidence="12 13">
    <name type="scientific">Thioalkalivibrio paradoxus ARh 1</name>
    <dbReference type="NCBI Taxonomy" id="713585"/>
    <lineage>
        <taxon>Bacteria</taxon>
        <taxon>Pseudomonadati</taxon>
        <taxon>Pseudomonadota</taxon>
        <taxon>Gammaproteobacteria</taxon>
        <taxon>Chromatiales</taxon>
        <taxon>Ectothiorhodospiraceae</taxon>
        <taxon>Thioalkalivibrio</taxon>
    </lineage>
</organism>
<evidence type="ECO:0000256" key="6">
    <source>
        <dbReference type="ARBA" id="ARBA00022737"/>
    </source>
</evidence>
<reference evidence="12 13" key="1">
    <citation type="submission" date="2013-12" db="EMBL/GenBank/DDBJ databases">
        <authorList>
            <consortium name="DOE Joint Genome Institute"/>
            <person name="Muyzer G."/>
            <person name="Huntemann M."/>
            <person name="Han J."/>
            <person name="Chen A."/>
            <person name="Kyrpides N."/>
            <person name="Mavromatis K."/>
            <person name="Markowitz V."/>
            <person name="Palaniappan K."/>
            <person name="Ivanova N."/>
            <person name="Schaumberg A."/>
            <person name="Pati A."/>
            <person name="Liolios K."/>
            <person name="Nordberg H.P."/>
            <person name="Cantor M.N."/>
            <person name="Hua S.X."/>
            <person name="Woyke T."/>
        </authorList>
    </citation>
    <scope>NUCLEOTIDE SEQUENCE [LARGE SCALE GENOMIC DNA]</scope>
    <source>
        <strain evidence="12 13">ARh 1</strain>
    </source>
</reference>
<dbReference type="GO" id="GO:0016614">
    <property type="term" value="F:oxidoreductase activity, acting on CH-OH group of donors"/>
    <property type="evidence" value="ECO:0007669"/>
    <property type="project" value="InterPro"/>
</dbReference>
<evidence type="ECO:0000256" key="5">
    <source>
        <dbReference type="ARBA" id="ARBA00022729"/>
    </source>
</evidence>
<evidence type="ECO:0000256" key="3">
    <source>
        <dbReference type="ARBA" id="ARBA00022617"/>
    </source>
</evidence>
<dbReference type="EMBL" id="CP007029">
    <property type="protein sequence ID" value="AHE97042.1"/>
    <property type="molecule type" value="Genomic_DNA"/>
</dbReference>
<dbReference type="InterPro" id="IPR051459">
    <property type="entry name" value="Cytochrome_c-type_DH"/>
</dbReference>
<evidence type="ECO:0000256" key="4">
    <source>
        <dbReference type="ARBA" id="ARBA00022723"/>
    </source>
</evidence>
<evidence type="ECO:0000313" key="13">
    <source>
        <dbReference type="Proteomes" id="UP000005289"/>
    </source>
</evidence>
<sequence>MRGRSLLAAALLPPLLAFSGLGPASQTASGSEADPVRQGEYLLRAAGCVSCHTEKRDDAPFLAGGRPIASPFGTFYGPNITPDSETGIGGWTEADFERALRHGRSPSGRHYYPAFPYTSYTRMRRDDVAALWAYLQTVEPVHQENRQHDLAWYVRARPALAVWKFLHFRAGEFTPDSAASDEWNRGAYLSRALAHCAECHSPRTRTGGLDPDRRYAGARLADGDAAPNITPDRETGIGRWRPSHIVRYLDLGMDPDGDFAGGSMGDVIGEGTSHLTVEDRRALAVYLQSLEPIRHRVPPAE</sequence>
<dbReference type="GO" id="GO:0005886">
    <property type="term" value="C:plasma membrane"/>
    <property type="evidence" value="ECO:0007669"/>
    <property type="project" value="UniProtKB-SubCell"/>
</dbReference>
<feature type="domain" description="Cytochrome c" evidence="11">
    <location>
        <begin position="34"/>
        <end position="139"/>
    </location>
</feature>
<proteinExistence type="predicted"/>
<dbReference type="Proteomes" id="UP000005289">
    <property type="component" value="Chromosome"/>
</dbReference>
<comment type="subcellular location">
    <subcellularLocation>
        <location evidence="1">Cell membrane</location>
    </subcellularLocation>
</comment>
<name>W0DIF0_9GAMM</name>
<keyword evidence="3 9" id="KW-0349">Heme</keyword>
<dbReference type="Gene3D" id="1.10.760.10">
    <property type="entry name" value="Cytochrome c-like domain"/>
    <property type="match status" value="2"/>
</dbReference>
<dbReference type="GO" id="GO:0020037">
    <property type="term" value="F:heme binding"/>
    <property type="evidence" value="ECO:0007669"/>
    <property type="project" value="InterPro"/>
</dbReference>
<evidence type="ECO:0000256" key="2">
    <source>
        <dbReference type="ARBA" id="ARBA00022475"/>
    </source>
</evidence>
<keyword evidence="5 10" id="KW-0732">Signal</keyword>
<evidence type="ECO:0000256" key="8">
    <source>
        <dbReference type="ARBA" id="ARBA00023136"/>
    </source>
</evidence>
<evidence type="ECO:0000313" key="12">
    <source>
        <dbReference type="EMBL" id="AHE97042.1"/>
    </source>
</evidence>
<dbReference type="PANTHER" id="PTHR35008:SF8">
    <property type="entry name" value="ALCOHOL DEHYDROGENASE CYTOCHROME C SUBUNIT"/>
    <property type="match status" value="1"/>
</dbReference>
<keyword evidence="6" id="KW-0677">Repeat</keyword>
<evidence type="ECO:0000259" key="11">
    <source>
        <dbReference type="PROSITE" id="PS51007"/>
    </source>
</evidence>
<gene>
    <name evidence="12" type="ORF">THITH_00715</name>
</gene>
<dbReference type="PANTHER" id="PTHR35008">
    <property type="entry name" value="BLL4482 PROTEIN-RELATED"/>
    <property type="match status" value="1"/>
</dbReference>
<dbReference type="InterPro" id="IPR014353">
    <property type="entry name" value="Membr-bd_ADH_cyt_c"/>
</dbReference>
<dbReference type="STRING" id="713585.THITH_00715"/>
<dbReference type="InterPro" id="IPR036909">
    <property type="entry name" value="Cyt_c-like_dom_sf"/>
</dbReference>
<dbReference type="SUPFAM" id="SSF46626">
    <property type="entry name" value="Cytochrome c"/>
    <property type="match status" value="2"/>
</dbReference>
<feature type="signal peptide" evidence="10">
    <location>
        <begin position="1"/>
        <end position="19"/>
    </location>
</feature>
<dbReference type="GO" id="GO:0009055">
    <property type="term" value="F:electron transfer activity"/>
    <property type="evidence" value="ECO:0007669"/>
    <property type="project" value="InterPro"/>
</dbReference>
<dbReference type="Pfam" id="PF00034">
    <property type="entry name" value="Cytochrom_C"/>
    <property type="match status" value="1"/>
</dbReference>
<protein>
    <submittedName>
        <fullName evidence="12">Cytochrome C</fullName>
    </submittedName>
</protein>
<keyword evidence="2" id="KW-1003">Cell membrane</keyword>
<feature type="chain" id="PRO_5004787025" evidence="10">
    <location>
        <begin position="20"/>
        <end position="301"/>
    </location>
</feature>
<dbReference type="HOGENOM" id="CLU_028594_2_1_6"/>
<keyword evidence="4 9" id="KW-0479">Metal-binding</keyword>
<evidence type="ECO:0000256" key="9">
    <source>
        <dbReference type="PROSITE-ProRule" id="PRU00433"/>
    </source>
</evidence>
<dbReference type="PROSITE" id="PS51007">
    <property type="entry name" value="CYTC"/>
    <property type="match status" value="2"/>
</dbReference>
<evidence type="ECO:0000256" key="10">
    <source>
        <dbReference type="SAM" id="SignalP"/>
    </source>
</evidence>
<keyword evidence="7 9" id="KW-0408">Iron</keyword>
<feature type="domain" description="Cytochrome c" evidence="11">
    <location>
        <begin position="181"/>
        <end position="291"/>
    </location>
</feature>
<accession>W0DIF0</accession>
<dbReference type="PIRSF" id="PIRSF000018">
    <property type="entry name" value="Mb_ADH_cyt_c"/>
    <property type="match status" value="1"/>
</dbReference>
<keyword evidence="13" id="KW-1185">Reference proteome</keyword>
<keyword evidence="8" id="KW-0472">Membrane</keyword>
<dbReference type="InterPro" id="IPR009056">
    <property type="entry name" value="Cyt_c-like_dom"/>
</dbReference>